<reference evidence="3" key="1">
    <citation type="submission" date="2016-04" db="EMBL/GenBank/DDBJ databases">
        <authorList>
            <person name="Evans L.H."/>
            <person name="Alamgir A."/>
            <person name="Owens N."/>
            <person name="Weber N.D."/>
            <person name="Virtaneva K."/>
            <person name="Barbian K."/>
            <person name="Babar A."/>
            <person name="Rosenke K."/>
        </authorList>
    </citation>
    <scope>NUCLEOTIDE SEQUENCE [LARGE SCALE GENOMIC DNA]</scope>
    <source>
        <strain evidence="3">CBS 101.48</strain>
    </source>
</reference>
<evidence type="ECO:0000256" key="1">
    <source>
        <dbReference type="SAM" id="MobiDB-lite"/>
    </source>
</evidence>
<keyword evidence="2" id="KW-0732">Signal</keyword>
<keyword evidence="4" id="KW-1185">Reference proteome</keyword>
<gene>
    <name evidence="3" type="primary">ABSGL_07912.1 scaffold 9181</name>
</gene>
<dbReference type="Proteomes" id="UP000078561">
    <property type="component" value="Unassembled WGS sequence"/>
</dbReference>
<feature type="compositionally biased region" description="Polar residues" evidence="1">
    <location>
        <begin position="70"/>
        <end position="79"/>
    </location>
</feature>
<feature type="region of interest" description="Disordered" evidence="1">
    <location>
        <begin position="43"/>
        <end position="79"/>
    </location>
</feature>
<dbReference type="InParanoid" id="A0A163M7R9"/>
<feature type="chain" id="PRO_5007844157" evidence="2">
    <location>
        <begin position="25"/>
        <end position="146"/>
    </location>
</feature>
<name>A0A163M7R9_ABSGL</name>
<feature type="signal peptide" evidence="2">
    <location>
        <begin position="1"/>
        <end position="24"/>
    </location>
</feature>
<evidence type="ECO:0000313" key="4">
    <source>
        <dbReference type="Proteomes" id="UP000078561"/>
    </source>
</evidence>
<evidence type="ECO:0000313" key="3">
    <source>
        <dbReference type="EMBL" id="SAM02149.1"/>
    </source>
</evidence>
<dbReference type="AlphaFoldDB" id="A0A163M7R9"/>
<dbReference type="OrthoDB" id="2289747at2759"/>
<sequence>MKTLFTLFFLLTVLVCILPDKVNSDAVAPIRFVKRGAPAQQLAPVVKSGSPQQVAPPAPKEEEGEDAESKPNSTINITPQSEKDLRIMVEAFVRLVNGLRNNGAIRLPDPLERLMKEIAEDFDKVQDALKIDLNIDTGNLLNSGGK</sequence>
<protein>
    <submittedName>
        <fullName evidence="3">Uncharacterized protein</fullName>
    </submittedName>
</protein>
<dbReference type="EMBL" id="LT553674">
    <property type="protein sequence ID" value="SAM02149.1"/>
    <property type="molecule type" value="Genomic_DNA"/>
</dbReference>
<proteinExistence type="predicted"/>
<accession>A0A163M7R9</accession>
<organism evidence="3">
    <name type="scientific">Absidia glauca</name>
    <name type="common">Pin mould</name>
    <dbReference type="NCBI Taxonomy" id="4829"/>
    <lineage>
        <taxon>Eukaryota</taxon>
        <taxon>Fungi</taxon>
        <taxon>Fungi incertae sedis</taxon>
        <taxon>Mucoromycota</taxon>
        <taxon>Mucoromycotina</taxon>
        <taxon>Mucoromycetes</taxon>
        <taxon>Mucorales</taxon>
        <taxon>Cunninghamellaceae</taxon>
        <taxon>Absidia</taxon>
    </lineage>
</organism>
<evidence type="ECO:0000256" key="2">
    <source>
        <dbReference type="SAM" id="SignalP"/>
    </source>
</evidence>